<keyword evidence="2" id="KW-1185">Reference proteome</keyword>
<reference evidence="2" key="1">
    <citation type="journal article" date="2014" name="Science">
        <title>Ancient hybridizations among the ancestral genomes of bread wheat.</title>
        <authorList>
            <consortium name="International Wheat Genome Sequencing Consortium,"/>
            <person name="Marcussen T."/>
            <person name="Sandve S.R."/>
            <person name="Heier L."/>
            <person name="Spannagl M."/>
            <person name="Pfeifer M."/>
            <person name="Jakobsen K.S."/>
            <person name="Wulff B.B."/>
            <person name="Steuernagel B."/>
            <person name="Mayer K.F."/>
            <person name="Olsen O.A."/>
        </authorList>
    </citation>
    <scope>NUCLEOTIDE SEQUENCE [LARGE SCALE GENOMIC DNA]</scope>
    <source>
        <strain evidence="2">cv. AL8/78</strain>
    </source>
</reference>
<evidence type="ECO:0000313" key="1">
    <source>
        <dbReference type="EnsemblPlants" id="AET1Gv20412300.3"/>
    </source>
</evidence>
<dbReference type="Gramene" id="AET1Gv20412300.3">
    <property type="protein sequence ID" value="AET1Gv20412300.3"/>
    <property type="gene ID" value="AET1Gv20412300"/>
</dbReference>
<dbReference type="AlphaFoldDB" id="A0A452YGL1"/>
<evidence type="ECO:0000313" key="2">
    <source>
        <dbReference type="Proteomes" id="UP000015105"/>
    </source>
</evidence>
<reference evidence="1" key="3">
    <citation type="journal article" date="2017" name="Nature">
        <title>Genome sequence of the progenitor of the wheat D genome Aegilops tauschii.</title>
        <authorList>
            <person name="Luo M.C."/>
            <person name="Gu Y.Q."/>
            <person name="Puiu D."/>
            <person name="Wang H."/>
            <person name="Twardziok S.O."/>
            <person name="Deal K.R."/>
            <person name="Huo N."/>
            <person name="Zhu T."/>
            <person name="Wang L."/>
            <person name="Wang Y."/>
            <person name="McGuire P.E."/>
            <person name="Liu S."/>
            <person name="Long H."/>
            <person name="Ramasamy R.K."/>
            <person name="Rodriguez J.C."/>
            <person name="Van S.L."/>
            <person name="Yuan L."/>
            <person name="Wang Z."/>
            <person name="Xia Z."/>
            <person name="Xiao L."/>
            <person name="Anderson O.D."/>
            <person name="Ouyang S."/>
            <person name="Liang Y."/>
            <person name="Zimin A.V."/>
            <person name="Pertea G."/>
            <person name="Qi P."/>
            <person name="Bennetzen J.L."/>
            <person name="Dai X."/>
            <person name="Dawson M.W."/>
            <person name="Muller H.G."/>
            <person name="Kugler K."/>
            <person name="Rivarola-Duarte L."/>
            <person name="Spannagl M."/>
            <person name="Mayer K.F.X."/>
            <person name="Lu F.H."/>
            <person name="Bevan M.W."/>
            <person name="Leroy P."/>
            <person name="Li P."/>
            <person name="You F.M."/>
            <person name="Sun Q."/>
            <person name="Liu Z."/>
            <person name="Lyons E."/>
            <person name="Wicker T."/>
            <person name="Salzberg S.L."/>
            <person name="Devos K.M."/>
            <person name="Dvorak J."/>
        </authorList>
    </citation>
    <scope>NUCLEOTIDE SEQUENCE [LARGE SCALE GENOMIC DNA]</scope>
    <source>
        <strain evidence="1">cv. AL8/78</strain>
    </source>
</reference>
<protein>
    <submittedName>
        <fullName evidence="1">Uncharacterized protein</fullName>
    </submittedName>
</protein>
<accession>A0A452YGL1</accession>
<dbReference type="Proteomes" id="UP000015105">
    <property type="component" value="Chromosome 1D"/>
</dbReference>
<sequence length="54" mass="6411">MLLFWQAVRSKDTLVFLWNEQVHHVVCHLKMFQHREAKSSGRCGIKTIHSSYLI</sequence>
<reference evidence="2" key="2">
    <citation type="journal article" date="2017" name="Nat. Plants">
        <title>The Aegilops tauschii genome reveals multiple impacts of transposons.</title>
        <authorList>
            <person name="Zhao G."/>
            <person name="Zou C."/>
            <person name="Li K."/>
            <person name="Wang K."/>
            <person name="Li T."/>
            <person name="Gao L."/>
            <person name="Zhang X."/>
            <person name="Wang H."/>
            <person name="Yang Z."/>
            <person name="Liu X."/>
            <person name="Jiang W."/>
            <person name="Mao L."/>
            <person name="Kong X."/>
            <person name="Jiao Y."/>
            <person name="Jia J."/>
        </authorList>
    </citation>
    <scope>NUCLEOTIDE SEQUENCE [LARGE SCALE GENOMIC DNA]</scope>
    <source>
        <strain evidence="2">cv. AL8/78</strain>
    </source>
</reference>
<proteinExistence type="predicted"/>
<dbReference type="EnsemblPlants" id="AET1Gv20412300.3">
    <property type="protein sequence ID" value="AET1Gv20412300.3"/>
    <property type="gene ID" value="AET1Gv20412300"/>
</dbReference>
<reference evidence="1" key="5">
    <citation type="journal article" date="2021" name="G3 (Bethesda)">
        <title>Aegilops tauschii genome assembly Aet v5.0 features greater sequence contiguity and improved annotation.</title>
        <authorList>
            <person name="Wang L."/>
            <person name="Zhu T."/>
            <person name="Rodriguez J.C."/>
            <person name="Deal K.R."/>
            <person name="Dubcovsky J."/>
            <person name="McGuire P.E."/>
            <person name="Lux T."/>
            <person name="Spannagl M."/>
            <person name="Mayer K.F.X."/>
            <person name="Baldrich P."/>
            <person name="Meyers B.C."/>
            <person name="Huo N."/>
            <person name="Gu Y.Q."/>
            <person name="Zhou H."/>
            <person name="Devos K.M."/>
            <person name="Bennetzen J.L."/>
            <person name="Unver T."/>
            <person name="Budak H."/>
            <person name="Gulick P.J."/>
            <person name="Galiba G."/>
            <person name="Kalapos B."/>
            <person name="Nelson D.R."/>
            <person name="Li P."/>
            <person name="You F.M."/>
            <person name="Luo M.C."/>
            <person name="Dvorak J."/>
        </authorList>
    </citation>
    <scope>NUCLEOTIDE SEQUENCE [LARGE SCALE GENOMIC DNA]</scope>
    <source>
        <strain evidence="1">cv. AL8/78</strain>
    </source>
</reference>
<organism evidence="1 2">
    <name type="scientific">Aegilops tauschii subsp. strangulata</name>
    <name type="common">Goatgrass</name>
    <dbReference type="NCBI Taxonomy" id="200361"/>
    <lineage>
        <taxon>Eukaryota</taxon>
        <taxon>Viridiplantae</taxon>
        <taxon>Streptophyta</taxon>
        <taxon>Embryophyta</taxon>
        <taxon>Tracheophyta</taxon>
        <taxon>Spermatophyta</taxon>
        <taxon>Magnoliopsida</taxon>
        <taxon>Liliopsida</taxon>
        <taxon>Poales</taxon>
        <taxon>Poaceae</taxon>
        <taxon>BOP clade</taxon>
        <taxon>Pooideae</taxon>
        <taxon>Triticodae</taxon>
        <taxon>Triticeae</taxon>
        <taxon>Triticinae</taxon>
        <taxon>Aegilops</taxon>
    </lineage>
</organism>
<name>A0A452YGL1_AEGTS</name>
<reference evidence="1" key="4">
    <citation type="submission" date="2019-03" db="UniProtKB">
        <authorList>
            <consortium name="EnsemblPlants"/>
        </authorList>
    </citation>
    <scope>IDENTIFICATION</scope>
</reference>